<keyword evidence="6" id="KW-1185">Reference proteome</keyword>
<proteinExistence type="inferred from homology"/>
<evidence type="ECO:0000256" key="2">
    <source>
        <dbReference type="SAM" id="MobiDB-lite"/>
    </source>
</evidence>
<dbReference type="InterPro" id="IPR003362">
    <property type="entry name" value="Bact_transf"/>
</dbReference>
<keyword evidence="3" id="KW-1133">Transmembrane helix</keyword>
<keyword evidence="5" id="KW-0808">Transferase</keyword>
<dbReference type="PANTHER" id="PTHR30576:SF0">
    <property type="entry name" value="UNDECAPRENYL-PHOSPHATE N-ACETYLGALACTOSAMINYL 1-PHOSPHATE TRANSFERASE-RELATED"/>
    <property type="match status" value="1"/>
</dbReference>
<feature type="region of interest" description="Disordered" evidence="2">
    <location>
        <begin position="289"/>
        <end position="311"/>
    </location>
</feature>
<name>A0ABT0UD53_9BACT</name>
<comment type="similarity">
    <text evidence="1">Belongs to the bacterial sugar transferase family.</text>
</comment>
<protein>
    <submittedName>
        <fullName evidence="5">Sugar transferase</fullName>
    </submittedName>
</protein>
<feature type="domain" description="Bacterial sugar transferase" evidence="4">
    <location>
        <begin position="78"/>
        <end position="261"/>
    </location>
</feature>
<evidence type="ECO:0000256" key="3">
    <source>
        <dbReference type="SAM" id="Phobius"/>
    </source>
</evidence>
<evidence type="ECO:0000256" key="1">
    <source>
        <dbReference type="ARBA" id="ARBA00006464"/>
    </source>
</evidence>
<dbReference type="Proteomes" id="UP001202961">
    <property type="component" value="Unassembled WGS sequence"/>
</dbReference>
<keyword evidence="3" id="KW-0812">Transmembrane</keyword>
<dbReference type="EMBL" id="JAMQBK010000104">
    <property type="protein sequence ID" value="MCM2374823.1"/>
    <property type="molecule type" value="Genomic_DNA"/>
</dbReference>
<organism evidence="5 6">
    <name type="scientific">Aporhodopirellula aestuarii</name>
    <dbReference type="NCBI Taxonomy" id="2950107"/>
    <lineage>
        <taxon>Bacteria</taxon>
        <taxon>Pseudomonadati</taxon>
        <taxon>Planctomycetota</taxon>
        <taxon>Planctomycetia</taxon>
        <taxon>Pirellulales</taxon>
        <taxon>Pirellulaceae</taxon>
        <taxon>Aporhodopirellula</taxon>
    </lineage>
</organism>
<evidence type="ECO:0000259" key="4">
    <source>
        <dbReference type="Pfam" id="PF02397"/>
    </source>
</evidence>
<dbReference type="PANTHER" id="PTHR30576">
    <property type="entry name" value="COLANIC BIOSYNTHESIS UDP-GLUCOSE LIPID CARRIER TRANSFERASE"/>
    <property type="match status" value="1"/>
</dbReference>
<dbReference type="Pfam" id="PF02397">
    <property type="entry name" value="Bac_transf"/>
    <property type="match status" value="1"/>
</dbReference>
<reference evidence="5 6" key="1">
    <citation type="journal article" date="2022" name="Syst. Appl. Microbiol.">
        <title>Rhodopirellula aestuarii sp. nov., a novel member of the genus Rhodopirellula isolated from brackish sediments collected in the Tagus River estuary, Portugal.</title>
        <authorList>
            <person name="Vitorino I.R."/>
            <person name="Klimek D."/>
            <person name="Calusinska M."/>
            <person name="Lobo-da-Cunha A."/>
            <person name="Vasconcelos V."/>
            <person name="Lage O.M."/>
        </authorList>
    </citation>
    <scope>NUCLEOTIDE SEQUENCE [LARGE SCALE GENOMIC DNA]</scope>
    <source>
        <strain evidence="5 6">ICT_H3.1</strain>
    </source>
</reference>
<feature type="transmembrane region" description="Helical" evidence="3">
    <location>
        <begin position="83"/>
        <end position="106"/>
    </location>
</feature>
<keyword evidence="3" id="KW-0472">Membrane</keyword>
<comment type="caution">
    <text evidence="5">The sequence shown here is derived from an EMBL/GenBank/DDBJ whole genome shotgun (WGS) entry which is preliminary data.</text>
</comment>
<dbReference type="RefSeq" id="WP_250932991.1">
    <property type="nucleotide sequence ID" value="NZ_JAMQBK010000104.1"/>
</dbReference>
<sequence>MSHTYSGPIIFDPPIKPGQLQNAYLHPPQGSGSQNRTQSIFGLAAADPGKDGLRSLRIDAASDSRSSFATPSPYFRVKSLIEFIVTAGLMIVAVPIMILIAALTLISQGRPVFYRQTRVGKNGKLFRIWKFRSMRSDAEKETGAVWSDRNDPRVTTLGKWLRCSHLDELPQLINILAGDMSLVGPRPERPEFVNELSRELPTYLERLRVRPGITGLAQLGLGYDRCVCDVKGKIELDIKYINSATFFNDCRLFLQTFPHVISMLLKKWDRDHSETQPVSHRTLTSCKTLAPQSTADSRDVHASKPSRSLAG</sequence>
<dbReference type="GO" id="GO:0016740">
    <property type="term" value="F:transferase activity"/>
    <property type="evidence" value="ECO:0007669"/>
    <property type="project" value="UniProtKB-KW"/>
</dbReference>
<evidence type="ECO:0000313" key="6">
    <source>
        <dbReference type="Proteomes" id="UP001202961"/>
    </source>
</evidence>
<evidence type="ECO:0000313" key="5">
    <source>
        <dbReference type="EMBL" id="MCM2374823.1"/>
    </source>
</evidence>
<accession>A0ABT0UD53</accession>
<gene>
    <name evidence="5" type="ORF">NB063_29715</name>
</gene>